<name>A0A0L0GCJ7_9EUKA</name>
<organism evidence="1 2">
    <name type="scientific">Sphaeroforma arctica JP610</name>
    <dbReference type="NCBI Taxonomy" id="667725"/>
    <lineage>
        <taxon>Eukaryota</taxon>
        <taxon>Ichthyosporea</taxon>
        <taxon>Ichthyophonida</taxon>
        <taxon>Sphaeroforma</taxon>
    </lineage>
</organism>
<keyword evidence="2" id="KW-1185">Reference proteome</keyword>
<accession>A0A0L0GCJ7</accession>
<sequence length="243" mass="27455">MYPHHMLLVIPAVSTTIASSINLKSPHAVTAPEHNHHVLDAFQAQEEHSAGDKPFLKPTWPTEFYAAFTEDTWYQNQQQSERGWMLYSYAHGTQAIYRPVSKFNPICDRVKPGDETPCIHHSTDGASRFLIWPNTRECCLYCQEGCGTLNPQWVTAAPFHYAGIRNYNGVACDEWVIESSTPDRVAFSQKTGALCELYDGGASFTGDNPFQITIDPNTYTKEIEPNMLQLPSYCFPVKKCARR</sequence>
<evidence type="ECO:0000313" key="1">
    <source>
        <dbReference type="EMBL" id="KNC85983.1"/>
    </source>
</evidence>
<proteinExistence type="predicted"/>
<gene>
    <name evidence="1" type="ORF">SARC_01859</name>
</gene>
<dbReference type="GeneID" id="25902363"/>
<protein>
    <submittedName>
        <fullName evidence="1">Uncharacterized protein</fullName>
    </submittedName>
</protein>
<dbReference type="RefSeq" id="XP_014159885.1">
    <property type="nucleotide sequence ID" value="XM_014304410.1"/>
</dbReference>
<dbReference type="Proteomes" id="UP000054560">
    <property type="component" value="Unassembled WGS sequence"/>
</dbReference>
<dbReference type="EMBL" id="KQ241674">
    <property type="protein sequence ID" value="KNC85983.1"/>
    <property type="molecule type" value="Genomic_DNA"/>
</dbReference>
<evidence type="ECO:0000313" key="2">
    <source>
        <dbReference type="Proteomes" id="UP000054560"/>
    </source>
</evidence>
<dbReference type="AlphaFoldDB" id="A0A0L0GCJ7"/>
<reference evidence="1 2" key="1">
    <citation type="submission" date="2011-02" db="EMBL/GenBank/DDBJ databases">
        <title>The Genome Sequence of Sphaeroforma arctica JP610.</title>
        <authorList>
            <consortium name="The Broad Institute Genome Sequencing Platform"/>
            <person name="Russ C."/>
            <person name="Cuomo C."/>
            <person name="Young S.K."/>
            <person name="Zeng Q."/>
            <person name="Gargeya S."/>
            <person name="Alvarado L."/>
            <person name="Berlin A."/>
            <person name="Chapman S.B."/>
            <person name="Chen Z."/>
            <person name="Freedman E."/>
            <person name="Gellesch M."/>
            <person name="Goldberg J."/>
            <person name="Griggs A."/>
            <person name="Gujja S."/>
            <person name="Heilman E."/>
            <person name="Heiman D."/>
            <person name="Howarth C."/>
            <person name="Mehta T."/>
            <person name="Neiman D."/>
            <person name="Pearson M."/>
            <person name="Roberts A."/>
            <person name="Saif S."/>
            <person name="Shea T."/>
            <person name="Shenoy N."/>
            <person name="Sisk P."/>
            <person name="Stolte C."/>
            <person name="Sykes S."/>
            <person name="White J."/>
            <person name="Yandava C."/>
            <person name="Burger G."/>
            <person name="Gray M.W."/>
            <person name="Holland P.W.H."/>
            <person name="King N."/>
            <person name="Lang F.B.F."/>
            <person name="Roger A.J."/>
            <person name="Ruiz-Trillo I."/>
            <person name="Haas B."/>
            <person name="Nusbaum C."/>
            <person name="Birren B."/>
        </authorList>
    </citation>
    <scope>NUCLEOTIDE SEQUENCE [LARGE SCALE GENOMIC DNA]</scope>
    <source>
        <strain evidence="1 2">JP610</strain>
    </source>
</reference>